<feature type="region of interest" description="Disordered" evidence="1">
    <location>
        <begin position="17"/>
        <end position="75"/>
    </location>
</feature>
<dbReference type="Proteomes" id="UP000324767">
    <property type="component" value="Unassembled WGS sequence"/>
</dbReference>
<feature type="compositionally biased region" description="Polar residues" evidence="1">
    <location>
        <begin position="59"/>
        <end position="75"/>
    </location>
</feature>
<dbReference type="EMBL" id="VXIT01000033">
    <property type="protein sequence ID" value="KAA6406391.1"/>
    <property type="molecule type" value="Genomic_DNA"/>
</dbReference>
<proteinExistence type="predicted"/>
<reference evidence="2 3" key="1">
    <citation type="submission" date="2019-09" db="EMBL/GenBank/DDBJ databases">
        <title>The hologenome of the rock-dwelling lichen Lasallia pustulata.</title>
        <authorList>
            <person name="Greshake Tzovaras B."/>
            <person name="Segers F."/>
            <person name="Bicker A."/>
            <person name="Dal Grande F."/>
            <person name="Otte J."/>
            <person name="Hankeln T."/>
            <person name="Schmitt I."/>
            <person name="Ebersberger I."/>
        </authorList>
    </citation>
    <scope>NUCLEOTIDE SEQUENCE [LARGE SCALE GENOMIC DNA]</scope>
    <source>
        <strain evidence="2">A1-1</strain>
    </source>
</reference>
<sequence>MSEAELAAELAIADAMRKKGKKSNPDAVKTGAISKLTGSLFRRSGKKTARPRPPRSVFQIMTQHSSEPVLQALSD</sequence>
<protein>
    <submittedName>
        <fullName evidence="2">Uncharacterized protein</fullName>
    </submittedName>
</protein>
<dbReference type="OrthoDB" id="10692889at2759"/>
<accession>A0A5M8PAV3</accession>
<organism evidence="2 3">
    <name type="scientific">Lasallia pustulata</name>
    <dbReference type="NCBI Taxonomy" id="136370"/>
    <lineage>
        <taxon>Eukaryota</taxon>
        <taxon>Fungi</taxon>
        <taxon>Dikarya</taxon>
        <taxon>Ascomycota</taxon>
        <taxon>Pezizomycotina</taxon>
        <taxon>Lecanoromycetes</taxon>
        <taxon>OSLEUM clade</taxon>
        <taxon>Umbilicariomycetidae</taxon>
        <taxon>Umbilicariales</taxon>
        <taxon>Umbilicariaceae</taxon>
        <taxon>Lasallia</taxon>
    </lineage>
</organism>
<gene>
    <name evidence="2" type="ORF">FRX48_09823</name>
</gene>
<comment type="caution">
    <text evidence="2">The sequence shown here is derived from an EMBL/GenBank/DDBJ whole genome shotgun (WGS) entry which is preliminary data.</text>
</comment>
<evidence type="ECO:0000313" key="3">
    <source>
        <dbReference type="Proteomes" id="UP000324767"/>
    </source>
</evidence>
<feature type="compositionally biased region" description="Basic residues" evidence="1">
    <location>
        <begin position="43"/>
        <end position="53"/>
    </location>
</feature>
<name>A0A5M8PAV3_9LECA</name>
<dbReference type="AlphaFoldDB" id="A0A5M8PAV3"/>
<evidence type="ECO:0000256" key="1">
    <source>
        <dbReference type="SAM" id="MobiDB-lite"/>
    </source>
</evidence>
<evidence type="ECO:0000313" key="2">
    <source>
        <dbReference type="EMBL" id="KAA6406391.1"/>
    </source>
</evidence>